<feature type="compositionally biased region" description="Polar residues" evidence="1">
    <location>
        <begin position="835"/>
        <end position="844"/>
    </location>
</feature>
<feature type="compositionally biased region" description="Low complexity" evidence="1">
    <location>
        <begin position="1"/>
        <end position="15"/>
    </location>
</feature>
<gene>
    <name evidence="2" type="ORF">B0T17DRAFT_612114</name>
</gene>
<evidence type="ECO:0008006" key="4">
    <source>
        <dbReference type="Google" id="ProtNLM"/>
    </source>
</evidence>
<reference evidence="2" key="1">
    <citation type="submission" date="2023-06" db="EMBL/GenBank/DDBJ databases">
        <title>Genome-scale phylogeny and comparative genomics of the fungal order Sordariales.</title>
        <authorList>
            <consortium name="Lawrence Berkeley National Laboratory"/>
            <person name="Hensen N."/>
            <person name="Bonometti L."/>
            <person name="Westerberg I."/>
            <person name="Brannstrom I.O."/>
            <person name="Guillou S."/>
            <person name="Cros-Aarteil S."/>
            <person name="Calhoun S."/>
            <person name="Haridas S."/>
            <person name="Kuo A."/>
            <person name="Mondo S."/>
            <person name="Pangilinan J."/>
            <person name="Riley R."/>
            <person name="LaButti K."/>
            <person name="Andreopoulos B."/>
            <person name="Lipzen A."/>
            <person name="Chen C."/>
            <person name="Yanf M."/>
            <person name="Daum C."/>
            <person name="Ng V."/>
            <person name="Clum A."/>
            <person name="Steindorff A."/>
            <person name="Ohm R."/>
            <person name="Martin F."/>
            <person name="Silar P."/>
            <person name="Natvig D."/>
            <person name="Lalanne C."/>
            <person name="Gautier V."/>
            <person name="Ament-velasquez S.L."/>
            <person name="Kruys A."/>
            <person name="Hutchinson M.I."/>
            <person name="Powell A.J."/>
            <person name="Barry K."/>
            <person name="Miller A.N."/>
            <person name="Grigoriev I.V."/>
            <person name="Debuchy R."/>
            <person name="Gladieux P."/>
            <person name="Thoren M.H."/>
            <person name="Johannesson H."/>
        </authorList>
    </citation>
    <scope>NUCLEOTIDE SEQUENCE</scope>
    <source>
        <strain evidence="2">SMH3391-2</strain>
    </source>
</reference>
<dbReference type="PANTHER" id="PTHR38700:SF1">
    <property type="entry name" value="PH DOMAIN-CONTAINING PROTEIN"/>
    <property type="match status" value="1"/>
</dbReference>
<dbReference type="PANTHER" id="PTHR38700">
    <property type="entry name" value="YALI0E22418P"/>
    <property type="match status" value="1"/>
</dbReference>
<organism evidence="2 3">
    <name type="scientific">Bombardia bombarda</name>
    <dbReference type="NCBI Taxonomy" id="252184"/>
    <lineage>
        <taxon>Eukaryota</taxon>
        <taxon>Fungi</taxon>
        <taxon>Dikarya</taxon>
        <taxon>Ascomycota</taxon>
        <taxon>Pezizomycotina</taxon>
        <taxon>Sordariomycetes</taxon>
        <taxon>Sordariomycetidae</taxon>
        <taxon>Sordariales</taxon>
        <taxon>Lasiosphaeriaceae</taxon>
        <taxon>Bombardia</taxon>
    </lineage>
</organism>
<dbReference type="EMBL" id="JAULSR010000001">
    <property type="protein sequence ID" value="KAK0635208.1"/>
    <property type="molecule type" value="Genomic_DNA"/>
</dbReference>
<feature type="compositionally biased region" description="Polar residues" evidence="1">
    <location>
        <begin position="794"/>
        <end position="805"/>
    </location>
</feature>
<feature type="region of interest" description="Disordered" evidence="1">
    <location>
        <begin position="72"/>
        <end position="95"/>
    </location>
</feature>
<feature type="region of interest" description="Disordered" evidence="1">
    <location>
        <begin position="275"/>
        <end position="299"/>
    </location>
</feature>
<dbReference type="Gene3D" id="3.10.20.90">
    <property type="entry name" value="Phosphatidylinositol 3-kinase Catalytic Subunit, Chain A, domain 1"/>
    <property type="match status" value="1"/>
</dbReference>
<feature type="compositionally biased region" description="Low complexity" evidence="1">
    <location>
        <begin position="321"/>
        <end position="346"/>
    </location>
</feature>
<feature type="region of interest" description="Disordered" evidence="1">
    <location>
        <begin position="317"/>
        <end position="349"/>
    </location>
</feature>
<evidence type="ECO:0000256" key="1">
    <source>
        <dbReference type="SAM" id="MobiDB-lite"/>
    </source>
</evidence>
<proteinExistence type="predicted"/>
<evidence type="ECO:0000313" key="3">
    <source>
        <dbReference type="Proteomes" id="UP001174934"/>
    </source>
</evidence>
<feature type="region of interest" description="Disordered" evidence="1">
    <location>
        <begin position="122"/>
        <end position="171"/>
    </location>
</feature>
<keyword evidence="3" id="KW-1185">Reference proteome</keyword>
<feature type="region of interest" description="Disordered" evidence="1">
    <location>
        <begin position="765"/>
        <end position="872"/>
    </location>
</feature>
<dbReference type="Gene3D" id="2.30.29.30">
    <property type="entry name" value="Pleckstrin-homology domain (PH domain)/Phosphotyrosine-binding domain (PTB)"/>
    <property type="match status" value="1"/>
</dbReference>
<name>A0AA39XJJ4_9PEZI</name>
<feature type="region of interest" description="Disordered" evidence="1">
    <location>
        <begin position="1"/>
        <end position="22"/>
    </location>
</feature>
<feature type="compositionally biased region" description="Basic and acidic residues" evidence="1">
    <location>
        <begin position="275"/>
        <end position="284"/>
    </location>
</feature>
<dbReference type="Proteomes" id="UP001174934">
    <property type="component" value="Unassembled WGS sequence"/>
</dbReference>
<accession>A0AA39XJJ4</accession>
<feature type="compositionally biased region" description="Basic and acidic residues" evidence="1">
    <location>
        <begin position="159"/>
        <end position="171"/>
    </location>
</feature>
<dbReference type="InterPro" id="IPR011993">
    <property type="entry name" value="PH-like_dom_sf"/>
</dbReference>
<feature type="compositionally biased region" description="Pro residues" evidence="1">
    <location>
        <begin position="128"/>
        <end position="137"/>
    </location>
</feature>
<feature type="compositionally biased region" description="Low complexity" evidence="1">
    <location>
        <begin position="769"/>
        <end position="787"/>
    </location>
</feature>
<feature type="region of interest" description="Disordered" evidence="1">
    <location>
        <begin position="925"/>
        <end position="1047"/>
    </location>
</feature>
<feature type="compositionally biased region" description="Polar residues" evidence="1">
    <location>
        <begin position="716"/>
        <end position="733"/>
    </location>
</feature>
<dbReference type="AlphaFoldDB" id="A0AA39XJJ4"/>
<feature type="compositionally biased region" description="Gly residues" evidence="1">
    <location>
        <begin position="856"/>
        <end position="865"/>
    </location>
</feature>
<feature type="compositionally biased region" description="Low complexity" evidence="1">
    <location>
        <begin position="949"/>
        <end position="961"/>
    </location>
</feature>
<protein>
    <recommendedName>
        <fullName evidence="4">PH domain-containing protein</fullName>
    </recommendedName>
</protein>
<feature type="compositionally biased region" description="Basic and acidic residues" evidence="1">
    <location>
        <begin position="846"/>
        <end position="855"/>
    </location>
</feature>
<comment type="caution">
    <text evidence="2">The sequence shown here is derived from an EMBL/GenBank/DDBJ whole genome shotgun (WGS) entry which is preliminary data.</text>
</comment>
<feature type="region of interest" description="Disordered" evidence="1">
    <location>
        <begin position="694"/>
        <end position="733"/>
    </location>
</feature>
<feature type="compositionally biased region" description="Gly residues" evidence="1">
    <location>
        <begin position="1030"/>
        <end position="1047"/>
    </location>
</feature>
<sequence>MSAAETVAAPAPATVKDSRPYPYDWRNRLAAANISNGPVSLGLRQEQDQPATPQDATLDLLKENWFEVPASLSSSSSSQSSPSSPSPQSAATAVAEASSSTSTSASASVLVGHAAAKFTVGKRTGRPQIPPVPPIPPLLSLQLPQLPQLPPLPLAQRDPNARPHRSNDDVNKSAGRMHLVVKVDLPPLDLSSDGRANISSAVTSPIRAATVPVASLATAETPIIVTSDGAGRDDQLLLLLDETEHRRKEQEEAALWADEVARLEAETDRILAEQRRKDMARQQKLDPAPPSPMFPRSLKPKSPVLEKFSFFARGRKNHHATNLSPTSSSSLHSPLTPISPISPTNSMGTAIDTGRAKALEPSRNVVETADRRHITPLVDAPRNAINGADRRVNVSWRGLTVDVNVGDDTSTVDVLLAFSDLTEAPLNIHTSMLAEAYTPIGVERRLRRYERIRHVMNSWDQDSQNTLLILSDAPESDKDLDLASVPRTWQAPPGFIISLYHSNRPGKWKKRFITLLDGGQMFASKAQNPSPADKDLLSLCHLSDFDIYLPTETQLRKQPRPPKKYCYAIKSQQKSTLFMNTENFVHFFSTDDHSVAEKFHSHIHAWRSWYLVNKVLQLQKKKAQREAEKPPQISAAIGHEPKKAVSHVKVANSHKVKVSVDEAPYSIGAFEPLIDLQRFDKPLDEFGKDWELDLSRQSAMPPPLTRRSSARRPQPRNASNATANDNNPIFMSNSLLGSAYDERKEAQRAVDSSQRQTSNTSIDAFLKEGSNPLNGGGAAAAATTSSADPPPSRQAATSPETNNTAPPKPEPSSWFPSATEHTAKQRSVRPALTRPRTSSDSVSQREWGDHRRERVGGGGGGGGGDYYRPRPRYPLVDIKPTFTEPPQWARRGGTGQGFKGAKGGTYLVEYATGPQEHQTYSTARNFAAPPPRTLMRRDTGRGPSGGGWPLPQQQMPQQRRPSTTDGAGRPPWGMVAGSRRGSSDFPPPVPPLPMTLRAASRDGGNDPGFYSSQPPPPRSGERGRRPSTSGSGGGGGGYPAPPFSGGGGGGGLGLDRALRLRRLRGLIIITRIVAVVGIRIREWRRGDSRRSSSSTQGVVVR</sequence>
<evidence type="ECO:0000313" key="2">
    <source>
        <dbReference type="EMBL" id="KAK0635208.1"/>
    </source>
</evidence>